<dbReference type="EMBL" id="UYRR01022231">
    <property type="protein sequence ID" value="VDK31319.1"/>
    <property type="molecule type" value="Genomic_DNA"/>
</dbReference>
<sequence>MDSLTALLPTDTILTSAHGNAIPTTSSCYASSSVATSTHLPMPSLIGSARVPALLPPHAMSDLSPTSGGIDRYPQFSEQYLQVIPEVSFMMLNHFFLLPIPSPSLVVC</sequence>
<reference evidence="3" key="1">
    <citation type="submission" date="2017-02" db="UniProtKB">
        <authorList>
            <consortium name="WormBaseParasite"/>
        </authorList>
    </citation>
    <scope>IDENTIFICATION</scope>
</reference>
<evidence type="ECO:0000313" key="2">
    <source>
        <dbReference type="Proteomes" id="UP000267096"/>
    </source>
</evidence>
<dbReference type="AlphaFoldDB" id="A0A0M3JLP1"/>
<dbReference type="Proteomes" id="UP000267096">
    <property type="component" value="Unassembled WGS sequence"/>
</dbReference>
<dbReference type="WBParaSite" id="ASIM_0000857201-mRNA-1">
    <property type="protein sequence ID" value="ASIM_0000857201-mRNA-1"/>
    <property type="gene ID" value="ASIM_0000857201"/>
</dbReference>
<evidence type="ECO:0000313" key="3">
    <source>
        <dbReference type="WBParaSite" id="ASIM_0000857201-mRNA-1"/>
    </source>
</evidence>
<accession>A0A0M3JLP1</accession>
<gene>
    <name evidence="1" type="ORF">ASIM_LOCUS8317</name>
</gene>
<keyword evidence="2" id="KW-1185">Reference proteome</keyword>
<evidence type="ECO:0000313" key="1">
    <source>
        <dbReference type="EMBL" id="VDK31319.1"/>
    </source>
</evidence>
<name>A0A0M3JLP1_ANISI</name>
<organism evidence="3">
    <name type="scientific">Anisakis simplex</name>
    <name type="common">Herring worm</name>
    <dbReference type="NCBI Taxonomy" id="6269"/>
    <lineage>
        <taxon>Eukaryota</taxon>
        <taxon>Metazoa</taxon>
        <taxon>Ecdysozoa</taxon>
        <taxon>Nematoda</taxon>
        <taxon>Chromadorea</taxon>
        <taxon>Rhabditida</taxon>
        <taxon>Spirurina</taxon>
        <taxon>Ascaridomorpha</taxon>
        <taxon>Ascaridoidea</taxon>
        <taxon>Anisakidae</taxon>
        <taxon>Anisakis</taxon>
        <taxon>Anisakis simplex complex</taxon>
    </lineage>
</organism>
<proteinExistence type="predicted"/>
<reference evidence="1 2" key="2">
    <citation type="submission" date="2018-11" db="EMBL/GenBank/DDBJ databases">
        <authorList>
            <consortium name="Pathogen Informatics"/>
        </authorList>
    </citation>
    <scope>NUCLEOTIDE SEQUENCE [LARGE SCALE GENOMIC DNA]</scope>
</reference>
<protein>
    <submittedName>
        <fullName evidence="1 3">Uncharacterized protein</fullName>
    </submittedName>
</protein>